<dbReference type="GO" id="GO:0046872">
    <property type="term" value="F:metal ion binding"/>
    <property type="evidence" value="ECO:0007669"/>
    <property type="project" value="UniProtKB-KW"/>
</dbReference>
<evidence type="ECO:0000256" key="2">
    <source>
        <dbReference type="ARBA" id="ARBA00006484"/>
    </source>
</evidence>
<dbReference type="GO" id="GO:0016846">
    <property type="term" value="F:carbon-sulfur lyase activity"/>
    <property type="evidence" value="ECO:0007669"/>
    <property type="project" value="InterPro"/>
</dbReference>
<sequence>MSNGTTNKTIALVTGANQGIGYEIVKRLASENPDYHVYMTGRRKDAIEKSAAELQSAGLDVEPLVLDVTSDESIAAAVEQVQKKFGYIDVIVNNAGINRGKTEGNLRQRLREVFDTNLFGAVEVTDAFTPLLEKSTKTRCVVFISSGLGSLAVRSDPSLGPKRDYLEYGASKAALNHATLTFASRYHGDDSWKFNTCCPGYCATSMTDYSGPDEASLGSIRAVELATLGPDGVTGTFSNRQGPLPCKERSQKDSASSSTFTRSTMTELEPTRRPFKGSCHCGETQFIVFLTFPHTLPPPRPTKEKGPRAHQEFYRCNCTTCQKAGFFHMRLNSAPEDFILLHPLDPYKDLGDYTVYQKDLHFLFCKTCGMRCFILMGQGEVTDVDLEALGVKSDGETQGNNVEGKKLTKVWRPSKDSWKEGKKFGSYLSVNGYSVDAGQEGFDLREITEKKWVGYLDWLELKSEGSQGTRFDRPWEGGAY</sequence>
<evidence type="ECO:0000256" key="8">
    <source>
        <dbReference type="SAM" id="MobiDB-lite"/>
    </source>
</evidence>
<organism evidence="10 11">
    <name type="scientific">Colletotrichum noveboracense</name>
    <dbReference type="NCBI Taxonomy" id="2664923"/>
    <lineage>
        <taxon>Eukaryota</taxon>
        <taxon>Fungi</taxon>
        <taxon>Dikarya</taxon>
        <taxon>Ascomycota</taxon>
        <taxon>Pezizomycotina</taxon>
        <taxon>Sordariomycetes</taxon>
        <taxon>Hypocreomycetidae</taxon>
        <taxon>Glomerellales</taxon>
        <taxon>Glomerellaceae</taxon>
        <taxon>Colletotrichum</taxon>
        <taxon>Colletotrichum gloeosporioides species complex</taxon>
    </lineage>
</organism>
<dbReference type="Pfam" id="PF00106">
    <property type="entry name" value="adh_short"/>
    <property type="match status" value="1"/>
</dbReference>
<feature type="region of interest" description="Disordered" evidence="8">
    <location>
        <begin position="234"/>
        <end position="267"/>
    </location>
</feature>
<dbReference type="PRINTS" id="PR00080">
    <property type="entry name" value="SDRFAMILY"/>
</dbReference>
<keyword evidence="11" id="KW-1185">Reference proteome</keyword>
<keyword evidence="4" id="KW-0862">Zinc</keyword>
<accession>A0A9W4RJ33</accession>
<dbReference type="AlphaFoldDB" id="A0A9W4RJ33"/>
<evidence type="ECO:0000256" key="3">
    <source>
        <dbReference type="ARBA" id="ARBA00022723"/>
    </source>
</evidence>
<evidence type="ECO:0000313" key="11">
    <source>
        <dbReference type="Proteomes" id="UP001152533"/>
    </source>
</evidence>
<dbReference type="PANTHER" id="PTHR43963">
    <property type="entry name" value="CARBONYL REDUCTASE 1-RELATED"/>
    <property type="match status" value="1"/>
</dbReference>
<dbReference type="InterPro" id="IPR011057">
    <property type="entry name" value="Mss4-like_sf"/>
</dbReference>
<feature type="compositionally biased region" description="Polar residues" evidence="8">
    <location>
        <begin position="253"/>
        <end position="266"/>
    </location>
</feature>
<evidence type="ECO:0000313" key="10">
    <source>
        <dbReference type="EMBL" id="CAI0641629.1"/>
    </source>
</evidence>
<comment type="caution">
    <text evidence="10">The sequence shown here is derived from an EMBL/GenBank/DDBJ whole genome shotgun (WGS) entry which is preliminary data.</text>
</comment>
<protein>
    <recommendedName>
        <fullName evidence="9">CENP-V/GFA domain-containing protein</fullName>
    </recommendedName>
</protein>
<evidence type="ECO:0000256" key="4">
    <source>
        <dbReference type="ARBA" id="ARBA00022833"/>
    </source>
</evidence>
<feature type="domain" description="CENP-V/GFA" evidence="9">
    <location>
        <begin position="275"/>
        <end position="419"/>
    </location>
</feature>
<name>A0A9W4RJ33_9PEZI</name>
<dbReference type="GO" id="GO:0016491">
    <property type="term" value="F:oxidoreductase activity"/>
    <property type="evidence" value="ECO:0007669"/>
    <property type="project" value="UniProtKB-KW"/>
</dbReference>
<evidence type="ECO:0000256" key="7">
    <source>
        <dbReference type="RuleBase" id="RU000363"/>
    </source>
</evidence>
<keyword evidence="6" id="KW-0560">Oxidoreductase</keyword>
<dbReference type="Proteomes" id="UP001152533">
    <property type="component" value="Unassembled WGS sequence"/>
</dbReference>
<dbReference type="SUPFAM" id="SSF51316">
    <property type="entry name" value="Mss4-like"/>
    <property type="match status" value="1"/>
</dbReference>
<gene>
    <name evidence="10" type="ORF">CGXH109_LOCUS6024</name>
</gene>
<dbReference type="PROSITE" id="PS51891">
    <property type="entry name" value="CENP_V_GFA"/>
    <property type="match status" value="1"/>
</dbReference>
<keyword evidence="5" id="KW-0521">NADP</keyword>
<dbReference type="PRINTS" id="PR00081">
    <property type="entry name" value="GDHRDH"/>
</dbReference>
<comment type="similarity">
    <text evidence="2 7">Belongs to the short-chain dehydrogenases/reductases (SDR) family.</text>
</comment>
<proteinExistence type="inferred from homology"/>
<dbReference type="Gene3D" id="3.40.50.720">
    <property type="entry name" value="NAD(P)-binding Rossmann-like Domain"/>
    <property type="match status" value="1"/>
</dbReference>
<evidence type="ECO:0000256" key="5">
    <source>
        <dbReference type="ARBA" id="ARBA00022857"/>
    </source>
</evidence>
<dbReference type="InterPro" id="IPR006913">
    <property type="entry name" value="CENP-V/GFA"/>
</dbReference>
<dbReference type="EMBL" id="CAMGZC010000022">
    <property type="protein sequence ID" value="CAI0641629.1"/>
    <property type="molecule type" value="Genomic_DNA"/>
</dbReference>
<evidence type="ECO:0000259" key="9">
    <source>
        <dbReference type="PROSITE" id="PS51891"/>
    </source>
</evidence>
<keyword evidence="3" id="KW-0479">Metal-binding</keyword>
<dbReference type="InterPro" id="IPR002347">
    <property type="entry name" value="SDR_fam"/>
</dbReference>
<evidence type="ECO:0000256" key="6">
    <source>
        <dbReference type="ARBA" id="ARBA00023002"/>
    </source>
</evidence>
<dbReference type="SUPFAM" id="SSF51735">
    <property type="entry name" value="NAD(P)-binding Rossmann-fold domains"/>
    <property type="match status" value="1"/>
</dbReference>
<dbReference type="InterPro" id="IPR036291">
    <property type="entry name" value="NAD(P)-bd_dom_sf"/>
</dbReference>
<dbReference type="Gene3D" id="2.170.150.70">
    <property type="match status" value="1"/>
</dbReference>
<evidence type="ECO:0000256" key="1">
    <source>
        <dbReference type="ARBA" id="ARBA00005495"/>
    </source>
</evidence>
<reference evidence="10" key="1">
    <citation type="submission" date="2022-08" db="EMBL/GenBank/DDBJ databases">
        <authorList>
            <person name="Giroux E."/>
            <person name="Giroux E."/>
        </authorList>
    </citation>
    <scope>NUCLEOTIDE SEQUENCE</scope>
    <source>
        <strain evidence="10">H1091258</strain>
    </source>
</reference>
<comment type="similarity">
    <text evidence="1">Belongs to the Gfa family.</text>
</comment>
<dbReference type="PANTHER" id="PTHR43963:SF6">
    <property type="entry name" value="CHAIN DEHYDROGENASE FAMILY PROTEIN, PUTATIVE (AFU_ORTHOLOGUE AFUA_3G15350)-RELATED"/>
    <property type="match status" value="1"/>
</dbReference>